<feature type="region of interest" description="Disordered" evidence="7">
    <location>
        <begin position="1"/>
        <end position="60"/>
    </location>
</feature>
<dbReference type="SUPFAM" id="SSF53098">
    <property type="entry name" value="Ribonuclease H-like"/>
    <property type="match status" value="1"/>
</dbReference>
<dbReference type="GO" id="GO:0046983">
    <property type="term" value="F:protein dimerization activity"/>
    <property type="evidence" value="ECO:0007669"/>
    <property type="project" value="InterPro"/>
</dbReference>
<evidence type="ECO:0000256" key="7">
    <source>
        <dbReference type="SAM" id="MobiDB-lite"/>
    </source>
</evidence>
<name>A0AAV2DY33_9ROSI</name>
<dbReference type="Pfam" id="PF14372">
    <property type="entry name" value="hAT-like_RNase-H"/>
    <property type="match status" value="1"/>
</dbReference>
<keyword evidence="5" id="KW-0238">DNA-binding</keyword>
<accession>A0AAV2DY33</accession>
<evidence type="ECO:0008006" key="12">
    <source>
        <dbReference type="Google" id="ProtNLM"/>
    </source>
</evidence>
<comment type="subcellular location">
    <subcellularLocation>
        <location evidence="1">Nucleus</location>
    </subcellularLocation>
</comment>
<dbReference type="InterPro" id="IPR008906">
    <property type="entry name" value="HATC_C_dom"/>
</dbReference>
<feature type="domain" description="HAT C-terminal dimerisation" evidence="8">
    <location>
        <begin position="594"/>
        <end position="678"/>
    </location>
</feature>
<evidence type="ECO:0000256" key="6">
    <source>
        <dbReference type="ARBA" id="ARBA00023242"/>
    </source>
</evidence>
<keyword evidence="2" id="KW-0479">Metal-binding</keyword>
<dbReference type="InterPro" id="IPR025525">
    <property type="entry name" value="hAT-like_transposase_RNase-H"/>
</dbReference>
<evidence type="ECO:0000313" key="11">
    <source>
        <dbReference type="Proteomes" id="UP001497516"/>
    </source>
</evidence>
<feature type="compositionally biased region" description="Polar residues" evidence="7">
    <location>
        <begin position="36"/>
        <end position="48"/>
    </location>
</feature>
<keyword evidence="11" id="KW-1185">Reference proteome</keyword>
<keyword evidence="3" id="KW-0863">Zinc-finger</keyword>
<sequence length="703" mass="80117">MSEEVHSSSTPIVGQPNPVTRMADSNANARGDESNVETAAPNQSQEVENPNPYAPKKRQKKSAAWTDFKEVLVGTTKKFQCVHCKVHYLPHGSGVTTTLLRHGKQCLKKPGNIIPHGQQQLTLEATLELGESVSAVQNFKYDQAKLRESMVHCFIVHEMPFMTAEYEMFNAMMRRATPLYQKVSRTSIQADVFTTYDIHRKKIKQLLENVTRMSLTTDLWRSNQTVEYMVVTCHFVDKDWKLQKRVLNFCEVPPPHNGLSIYDALHTCLSDWDIEKKIWTITLDNASYNDVAVRTLKGTLSYQGELPLGGEMFHVRCCAHIINILVQCGLKEIEGTIKSVRESIRHIAPSTSRVTIFRDIAKQLKLPSKKLILDCCTRWNSTYHMISTASEMKAVFPRYAERDSLYKWLPADEDWVNVLDVCEFLELFNDITTLISGSSYSTVNLFLPEMWAIKMLLKETLDSEKPSMRSMASKMLQKFEKYWGQSNLVISIACVLDPRNKFKMLELYFPDLYDKEGADYLAHIATVRDKLHKLFDEYVEEYKAKNVGKSSENEGGVTSSAANITTGKGKRKMGRERFDSIVQNVECVSTMRSELDVYLQDCLHIHKGGAEFNVIEWWKEQSMRYKILSTMACDIMAIPITSVASEAAFSAGGRVVDKHRTSLGTKTVQALLCTQDWLKNHYHLKKTVKTMTKKEDAVEIDLS</sequence>
<dbReference type="EMBL" id="OZ034816">
    <property type="protein sequence ID" value="CAL1378556.1"/>
    <property type="molecule type" value="Genomic_DNA"/>
</dbReference>
<dbReference type="InterPro" id="IPR052035">
    <property type="entry name" value="ZnF_BED_domain_contain"/>
</dbReference>
<feature type="compositionally biased region" description="Polar residues" evidence="7">
    <location>
        <begin position="556"/>
        <end position="566"/>
    </location>
</feature>
<keyword evidence="4" id="KW-0862">Zinc</keyword>
<evidence type="ECO:0000256" key="3">
    <source>
        <dbReference type="ARBA" id="ARBA00022771"/>
    </source>
</evidence>
<reference evidence="10 11" key="1">
    <citation type="submission" date="2024-04" db="EMBL/GenBank/DDBJ databases">
        <authorList>
            <person name="Fracassetti M."/>
        </authorList>
    </citation>
    <scope>NUCLEOTIDE SEQUENCE [LARGE SCALE GENOMIC DNA]</scope>
</reference>
<dbReference type="InterPro" id="IPR012337">
    <property type="entry name" value="RNaseH-like_sf"/>
</dbReference>
<dbReference type="GO" id="GO:0005634">
    <property type="term" value="C:nucleus"/>
    <property type="evidence" value="ECO:0007669"/>
    <property type="project" value="UniProtKB-SubCell"/>
</dbReference>
<dbReference type="GO" id="GO:0003677">
    <property type="term" value="F:DNA binding"/>
    <property type="evidence" value="ECO:0007669"/>
    <property type="project" value="UniProtKB-KW"/>
</dbReference>
<keyword evidence="6" id="KW-0539">Nucleus</keyword>
<evidence type="ECO:0000313" key="10">
    <source>
        <dbReference type="EMBL" id="CAL1378556.1"/>
    </source>
</evidence>
<gene>
    <name evidence="10" type="ORF">LTRI10_LOCUS20130</name>
</gene>
<dbReference type="PANTHER" id="PTHR46481:SF10">
    <property type="entry name" value="ZINC FINGER BED DOMAIN-CONTAINING PROTEIN 39"/>
    <property type="match status" value="1"/>
</dbReference>
<feature type="region of interest" description="Disordered" evidence="7">
    <location>
        <begin position="549"/>
        <end position="571"/>
    </location>
</feature>
<evidence type="ECO:0000259" key="8">
    <source>
        <dbReference type="Pfam" id="PF05699"/>
    </source>
</evidence>
<evidence type="ECO:0000256" key="1">
    <source>
        <dbReference type="ARBA" id="ARBA00004123"/>
    </source>
</evidence>
<evidence type="ECO:0000256" key="2">
    <source>
        <dbReference type="ARBA" id="ARBA00022723"/>
    </source>
</evidence>
<dbReference type="Proteomes" id="UP001497516">
    <property type="component" value="Chromosome 3"/>
</dbReference>
<evidence type="ECO:0000256" key="5">
    <source>
        <dbReference type="ARBA" id="ARBA00023125"/>
    </source>
</evidence>
<dbReference type="PANTHER" id="PTHR46481">
    <property type="entry name" value="ZINC FINGER BED DOMAIN-CONTAINING PROTEIN 4"/>
    <property type="match status" value="1"/>
</dbReference>
<organism evidence="10 11">
    <name type="scientific">Linum trigynum</name>
    <dbReference type="NCBI Taxonomy" id="586398"/>
    <lineage>
        <taxon>Eukaryota</taxon>
        <taxon>Viridiplantae</taxon>
        <taxon>Streptophyta</taxon>
        <taxon>Embryophyta</taxon>
        <taxon>Tracheophyta</taxon>
        <taxon>Spermatophyta</taxon>
        <taxon>Magnoliopsida</taxon>
        <taxon>eudicotyledons</taxon>
        <taxon>Gunneridae</taxon>
        <taxon>Pentapetalae</taxon>
        <taxon>rosids</taxon>
        <taxon>fabids</taxon>
        <taxon>Malpighiales</taxon>
        <taxon>Linaceae</taxon>
        <taxon>Linum</taxon>
    </lineage>
</organism>
<dbReference type="AlphaFoldDB" id="A0AAV2DY33"/>
<feature type="domain" description="hAT-like transposase RNase-H fold" evidence="9">
    <location>
        <begin position="436"/>
        <end position="538"/>
    </location>
</feature>
<evidence type="ECO:0000256" key="4">
    <source>
        <dbReference type="ARBA" id="ARBA00022833"/>
    </source>
</evidence>
<dbReference type="GO" id="GO:0008270">
    <property type="term" value="F:zinc ion binding"/>
    <property type="evidence" value="ECO:0007669"/>
    <property type="project" value="UniProtKB-KW"/>
</dbReference>
<evidence type="ECO:0000259" key="9">
    <source>
        <dbReference type="Pfam" id="PF14372"/>
    </source>
</evidence>
<proteinExistence type="predicted"/>
<dbReference type="Pfam" id="PF05699">
    <property type="entry name" value="Dimer_Tnp_hAT"/>
    <property type="match status" value="1"/>
</dbReference>
<protein>
    <recommendedName>
        <fullName evidence="12">Transposase</fullName>
    </recommendedName>
</protein>